<organism evidence="2 3">
    <name type="scientific">Jannaschia pagri</name>
    <dbReference type="NCBI Taxonomy" id="2829797"/>
    <lineage>
        <taxon>Bacteria</taxon>
        <taxon>Pseudomonadati</taxon>
        <taxon>Pseudomonadota</taxon>
        <taxon>Alphaproteobacteria</taxon>
        <taxon>Rhodobacterales</taxon>
        <taxon>Roseobacteraceae</taxon>
        <taxon>Jannaschia</taxon>
    </lineage>
</organism>
<gene>
    <name evidence="2" type="ORF">JANAI62_37080</name>
</gene>
<feature type="region of interest" description="Disordered" evidence="1">
    <location>
        <begin position="31"/>
        <end position="55"/>
    </location>
</feature>
<dbReference type="Proteomes" id="UP000786693">
    <property type="component" value="Unassembled WGS sequence"/>
</dbReference>
<accession>A0ABQ4NRN9</accession>
<dbReference type="EMBL" id="BPFH01000011">
    <property type="protein sequence ID" value="GIT97085.1"/>
    <property type="molecule type" value="Genomic_DNA"/>
</dbReference>
<sequence>MNESFLKPTLGNMAKDGLVATCNDRVRPRFDNAWGEEPSTKQAADVRLPTRLKAG</sequence>
<comment type="caution">
    <text evidence="2">The sequence shown here is derived from an EMBL/GenBank/DDBJ whole genome shotgun (WGS) entry which is preliminary data.</text>
</comment>
<protein>
    <submittedName>
        <fullName evidence="2">Uncharacterized protein</fullName>
    </submittedName>
</protein>
<proteinExistence type="predicted"/>
<evidence type="ECO:0000313" key="2">
    <source>
        <dbReference type="EMBL" id="GIT97085.1"/>
    </source>
</evidence>
<keyword evidence="3" id="KW-1185">Reference proteome</keyword>
<evidence type="ECO:0000256" key="1">
    <source>
        <dbReference type="SAM" id="MobiDB-lite"/>
    </source>
</evidence>
<reference evidence="2 3" key="1">
    <citation type="submission" date="2021-05" db="EMBL/GenBank/DDBJ databases">
        <title>Bacteria Genome sequencing.</title>
        <authorList>
            <person name="Takabe Y."/>
            <person name="Nakajima Y."/>
            <person name="Suzuki S."/>
            <person name="Shiozaki T."/>
        </authorList>
    </citation>
    <scope>NUCLEOTIDE SEQUENCE [LARGE SCALE GENOMIC DNA]</scope>
    <source>
        <strain evidence="2 3">AI_62</strain>
    </source>
</reference>
<name>A0ABQ4NRN9_9RHOB</name>
<evidence type="ECO:0000313" key="3">
    <source>
        <dbReference type="Proteomes" id="UP000786693"/>
    </source>
</evidence>